<evidence type="ECO:0000256" key="2">
    <source>
        <dbReference type="SAM" id="Phobius"/>
    </source>
</evidence>
<feature type="transmembrane region" description="Helical" evidence="2">
    <location>
        <begin position="45"/>
        <end position="75"/>
    </location>
</feature>
<name>A0A382PVK2_9ZZZZ</name>
<evidence type="ECO:0000313" key="3">
    <source>
        <dbReference type="EMBL" id="SVC76887.1"/>
    </source>
</evidence>
<organism evidence="3">
    <name type="scientific">marine metagenome</name>
    <dbReference type="NCBI Taxonomy" id="408172"/>
    <lineage>
        <taxon>unclassified sequences</taxon>
        <taxon>metagenomes</taxon>
        <taxon>ecological metagenomes</taxon>
    </lineage>
</organism>
<protein>
    <recommendedName>
        <fullName evidence="4">DUF4389 domain-containing protein</fullName>
    </recommendedName>
</protein>
<evidence type="ECO:0000256" key="1">
    <source>
        <dbReference type="SAM" id="MobiDB-lite"/>
    </source>
</evidence>
<feature type="non-terminal residue" evidence="3">
    <location>
        <position position="1"/>
    </location>
</feature>
<feature type="compositionally biased region" description="Acidic residues" evidence="1">
    <location>
        <begin position="9"/>
        <end position="19"/>
    </location>
</feature>
<dbReference type="AlphaFoldDB" id="A0A382PVK2"/>
<dbReference type="InterPro" id="IPR025498">
    <property type="entry name" value="DUF4389"/>
</dbReference>
<sequence>NENDKDKEIIDDEVVESSSEDTPSSPNESSDDKLAVNILNYVIDIIYSIGFLVLAYMAFWVLVVLSILSFVVRLVGSEQLKEMKDFSRRLSIFTRDCLLFSTGNEDKKPFPFNKFPE</sequence>
<proteinExistence type="predicted"/>
<dbReference type="Pfam" id="PF14333">
    <property type="entry name" value="DUF4389"/>
    <property type="match status" value="1"/>
</dbReference>
<feature type="region of interest" description="Disordered" evidence="1">
    <location>
        <begin position="1"/>
        <end position="31"/>
    </location>
</feature>
<gene>
    <name evidence="3" type="ORF">METZ01_LOCUS329741</name>
</gene>
<keyword evidence="2" id="KW-0472">Membrane</keyword>
<reference evidence="3" key="1">
    <citation type="submission" date="2018-05" db="EMBL/GenBank/DDBJ databases">
        <authorList>
            <person name="Lanie J.A."/>
            <person name="Ng W.-L."/>
            <person name="Kazmierczak K.M."/>
            <person name="Andrzejewski T.M."/>
            <person name="Davidsen T.M."/>
            <person name="Wayne K.J."/>
            <person name="Tettelin H."/>
            <person name="Glass J.I."/>
            <person name="Rusch D."/>
            <person name="Podicherti R."/>
            <person name="Tsui H.-C.T."/>
            <person name="Winkler M.E."/>
        </authorList>
    </citation>
    <scope>NUCLEOTIDE SEQUENCE</scope>
</reference>
<keyword evidence="2" id="KW-1133">Transmembrane helix</keyword>
<accession>A0A382PVK2</accession>
<dbReference type="EMBL" id="UINC01109809">
    <property type="protein sequence ID" value="SVC76887.1"/>
    <property type="molecule type" value="Genomic_DNA"/>
</dbReference>
<keyword evidence="2" id="KW-0812">Transmembrane</keyword>
<evidence type="ECO:0008006" key="4">
    <source>
        <dbReference type="Google" id="ProtNLM"/>
    </source>
</evidence>